<dbReference type="Pfam" id="PF00854">
    <property type="entry name" value="PTR2"/>
    <property type="match status" value="2"/>
</dbReference>
<keyword evidence="5 7" id="KW-1133">Transmembrane helix</keyword>
<feature type="transmembrane region" description="Helical" evidence="7">
    <location>
        <begin position="269"/>
        <end position="287"/>
    </location>
</feature>
<evidence type="ECO:0000256" key="5">
    <source>
        <dbReference type="ARBA" id="ARBA00022989"/>
    </source>
</evidence>
<feature type="transmembrane region" description="Helical" evidence="7">
    <location>
        <begin position="93"/>
        <end position="120"/>
    </location>
</feature>
<dbReference type="NCBIfam" id="TIGR00924">
    <property type="entry name" value="yjdL_sub1_fam"/>
    <property type="match status" value="1"/>
</dbReference>
<keyword evidence="2" id="KW-0813">Transport</keyword>
<evidence type="ECO:0000256" key="2">
    <source>
        <dbReference type="ARBA" id="ARBA00022448"/>
    </source>
</evidence>
<evidence type="ECO:0000313" key="8">
    <source>
        <dbReference type="EMBL" id="MFB9624969.1"/>
    </source>
</evidence>
<evidence type="ECO:0000256" key="6">
    <source>
        <dbReference type="ARBA" id="ARBA00023136"/>
    </source>
</evidence>
<evidence type="ECO:0000313" key="9">
    <source>
        <dbReference type="Proteomes" id="UP001589532"/>
    </source>
</evidence>
<dbReference type="PANTHER" id="PTHR23517:SF15">
    <property type="entry name" value="PROTON-DEPENDENT OLIGOPEPTIDE FAMILY TRANSPORT PROTEIN"/>
    <property type="match status" value="1"/>
</dbReference>
<name>A0ABV5S1T0_9ACTN</name>
<gene>
    <name evidence="8" type="ORF">ACFFSA_17930</name>
</gene>
<dbReference type="InterPro" id="IPR000109">
    <property type="entry name" value="POT_fam"/>
</dbReference>
<feature type="transmembrane region" description="Helical" evidence="7">
    <location>
        <begin position="307"/>
        <end position="333"/>
    </location>
</feature>
<feature type="transmembrane region" description="Helical" evidence="7">
    <location>
        <begin position="416"/>
        <end position="438"/>
    </location>
</feature>
<dbReference type="InterPro" id="IPR050171">
    <property type="entry name" value="MFS_Transporters"/>
</dbReference>
<keyword evidence="9" id="KW-1185">Reference proteome</keyword>
<feature type="transmembrane region" description="Helical" evidence="7">
    <location>
        <begin position="214"/>
        <end position="232"/>
    </location>
</feature>
<reference evidence="8 9" key="1">
    <citation type="submission" date="2024-09" db="EMBL/GenBank/DDBJ databases">
        <authorList>
            <person name="Sun Q."/>
            <person name="Mori K."/>
        </authorList>
    </citation>
    <scope>NUCLEOTIDE SEQUENCE [LARGE SCALE GENOMIC DNA]</scope>
    <source>
        <strain evidence="8 9">JCM 3143</strain>
    </source>
</reference>
<dbReference type="Gene3D" id="1.20.1250.20">
    <property type="entry name" value="MFS general substrate transporter like domains"/>
    <property type="match status" value="1"/>
</dbReference>
<dbReference type="InterPro" id="IPR005279">
    <property type="entry name" value="Dipep/tripep_permease"/>
</dbReference>
<sequence>MTSPSWSRRSFITLFMSDLWERFGFYGMLAILVLYFSAPAAGGGLGLAPTDSAALMGVYLGLTFMLSLLGGWVGDRILGPHAATLYGAVIVAAGYFVLAAPTTALTGVGLLLVATGTAIYKPNLTTMLNLHYERVRSEREAAISIFYVGIQVSALLAPLVTGYLGERVDWHAGFAAAGVTSVACALTYWRGSRRFDTAGTLTVNRASGQELRRFGVRAAVPAVFLLAAAVGLVPVGLTIAICGLSIIVVPFVSFWLLRRHPDLTAGDRRRLTVFLWPLCGSALFWLIAGQDGSILNLFAQQSTDREIFGFVVPASWLQSATPLFILLAAPLLARYFKRHGQYVNVAVKFSVGLVIVGFSFMIMAGAAWLAASGEKTSPLWLVSIYLLHALGELIIAAVGISAAFEVAPPAFRARMIGLWWLFSALGAGLASQVVRVTAVIPQSVYFLVIAVIVTGFGLAVAYRRDRIAAGIVRPVETGEPAASTVLH</sequence>
<dbReference type="RefSeq" id="WP_344986210.1">
    <property type="nucleotide sequence ID" value="NZ_BAAAXV010000001.1"/>
</dbReference>
<organism evidence="8 9">
    <name type="scientific">Nonomuraea helvata</name>
    <dbReference type="NCBI Taxonomy" id="37484"/>
    <lineage>
        <taxon>Bacteria</taxon>
        <taxon>Bacillati</taxon>
        <taxon>Actinomycetota</taxon>
        <taxon>Actinomycetes</taxon>
        <taxon>Streptosporangiales</taxon>
        <taxon>Streptosporangiaceae</taxon>
        <taxon>Nonomuraea</taxon>
    </lineage>
</organism>
<dbReference type="CDD" id="cd17346">
    <property type="entry name" value="MFS_DtpA_like"/>
    <property type="match status" value="1"/>
</dbReference>
<feature type="transmembrane region" description="Helical" evidence="7">
    <location>
        <begin position="53"/>
        <end position="73"/>
    </location>
</feature>
<feature type="transmembrane region" description="Helical" evidence="7">
    <location>
        <begin position="170"/>
        <end position="189"/>
    </location>
</feature>
<evidence type="ECO:0000256" key="1">
    <source>
        <dbReference type="ARBA" id="ARBA00004651"/>
    </source>
</evidence>
<dbReference type="Proteomes" id="UP001589532">
    <property type="component" value="Unassembled WGS sequence"/>
</dbReference>
<feature type="transmembrane region" description="Helical" evidence="7">
    <location>
        <begin position="345"/>
        <end position="370"/>
    </location>
</feature>
<keyword evidence="4 7" id="KW-0812">Transmembrane</keyword>
<dbReference type="PANTHER" id="PTHR23517">
    <property type="entry name" value="RESISTANCE PROTEIN MDTM, PUTATIVE-RELATED-RELATED"/>
    <property type="match status" value="1"/>
</dbReference>
<evidence type="ECO:0000256" key="3">
    <source>
        <dbReference type="ARBA" id="ARBA00022475"/>
    </source>
</evidence>
<feature type="transmembrane region" description="Helical" evidence="7">
    <location>
        <begin position="141"/>
        <end position="164"/>
    </location>
</feature>
<feature type="transmembrane region" description="Helical" evidence="7">
    <location>
        <begin position="238"/>
        <end position="257"/>
    </location>
</feature>
<comment type="caution">
    <text evidence="8">The sequence shown here is derived from an EMBL/GenBank/DDBJ whole genome shotgun (WGS) entry which is preliminary data.</text>
</comment>
<protein>
    <submittedName>
        <fullName evidence="8">Peptide MFS transporter</fullName>
    </submittedName>
</protein>
<proteinExistence type="predicted"/>
<evidence type="ECO:0000256" key="7">
    <source>
        <dbReference type="SAM" id="Phobius"/>
    </source>
</evidence>
<feature type="transmembrane region" description="Helical" evidence="7">
    <location>
        <begin position="382"/>
        <end position="404"/>
    </location>
</feature>
<feature type="transmembrane region" description="Helical" evidence="7">
    <location>
        <begin position="23"/>
        <end position="41"/>
    </location>
</feature>
<accession>A0ABV5S1T0</accession>
<evidence type="ECO:0000256" key="4">
    <source>
        <dbReference type="ARBA" id="ARBA00022692"/>
    </source>
</evidence>
<dbReference type="SUPFAM" id="SSF103473">
    <property type="entry name" value="MFS general substrate transporter"/>
    <property type="match status" value="1"/>
</dbReference>
<feature type="transmembrane region" description="Helical" evidence="7">
    <location>
        <begin position="444"/>
        <end position="462"/>
    </location>
</feature>
<keyword evidence="6 7" id="KW-0472">Membrane</keyword>
<comment type="subcellular location">
    <subcellularLocation>
        <location evidence="1">Cell membrane</location>
        <topology evidence="1">Multi-pass membrane protein</topology>
    </subcellularLocation>
</comment>
<keyword evidence="3" id="KW-1003">Cell membrane</keyword>
<dbReference type="InterPro" id="IPR036259">
    <property type="entry name" value="MFS_trans_sf"/>
</dbReference>
<dbReference type="EMBL" id="JBHMBW010000014">
    <property type="protein sequence ID" value="MFB9624969.1"/>
    <property type="molecule type" value="Genomic_DNA"/>
</dbReference>